<feature type="region of interest" description="Disordered" evidence="1">
    <location>
        <begin position="1"/>
        <end position="163"/>
    </location>
</feature>
<protein>
    <submittedName>
        <fullName evidence="2">Uncharacterized protein</fullName>
    </submittedName>
</protein>
<feature type="compositionally biased region" description="Polar residues" evidence="1">
    <location>
        <begin position="130"/>
        <end position="140"/>
    </location>
</feature>
<dbReference type="EMBL" id="BLKM01000706">
    <property type="protein sequence ID" value="GFG37585.1"/>
    <property type="molecule type" value="Genomic_DNA"/>
</dbReference>
<evidence type="ECO:0000313" key="3">
    <source>
        <dbReference type="Proteomes" id="UP000502823"/>
    </source>
</evidence>
<feature type="compositionally biased region" description="Low complexity" evidence="1">
    <location>
        <begin position="146"/>
        <end position="163"/>
    </location>
</feature>
<gene>
    <name evidence="2" type="ORF">Cfor_12672</name>
</gene>
<accession>A0A6L2Q471</accession>
<dbReference type="Proteomes" id="UP000502823">
    <property type="component" value="Unassembled WGS sequence"/>
</dbReference>
<evidence type="ECO:0000313" key="2">
    <source>
        <dbReference type="EMBL" id="GFG37585.1"/>
    </source>
</evidence>
<feature type="region of interest" description="Disordered" evidence="1">
    <location>
        <begin position="195"/>
        <end position="230"/>
    </location>
</feature>
<dbReference type="InParanoid" id="A0A6L2Q471"/>
<dbReference type="AlphaFoldDB" id="A0A6L2Q471"/>
<sequence length="362" mass="39400">MNIFPVAIDDVFDTVEDPPPLPDDSPPGKDSQLQRNHVPVDSSSNVGTPASRIHYNQNNRNTSTSLLSECSKSYPKDVVSSDSRESGLSSDCGNKQASSSDISALTGIPQLSSRTWKKRRHRGRPRQHSDNVMVTGSPQDGPSPRTAASGSSTSVSTVPSAASFRDTDPAGFAKSASCGSWSFMRMVSDPVSCGLESSSTETAPLASPDTADSPTTTTCSSTPPRDQHSLTKRSWYTQALPFFSVSLGGDDDVTESQRYQLNAAGVPRKKFVDVSYVMLSIAEIMRYTWLWDFARLFNAVYVKVMGGKWHTTGVDTSPSGSGCRCEWYCLQTECHETSPCCLMNRIPDLEYFVTCVNEIPNL</sequence>
<feature type="compositionally biased region" description="Polar residues" evidence="1">
    <location>
        <begin position="91"/>
        <end position="114"/>
    </location>
</feature>
<feature type="compositionally biased region" description="Polar residues" evidence="1">
    <location>
        <begin position="31"/>
        <end position="71"/>
    </location>
</feature>
<keyword evidence="3" id="KW-1185">Reference proteome</keyword>
<comment type="caution">
    <text evidence="2">The sequence shown here is derived from an EMBL/GenBank/DDBJ whole genome shotgun (WGS) entry which is preliminary data.</text>
</comment>
<organism evidence="2 3">
    <name type="scientific">Coptotermes formosanus</name>
    <name type="common">Formosan subterranean termite</name>
    <dbReference type="NCBI Taxonomy" id="36987"/>
    <lineage>
        <taxon>Eukaryota</taxon>
        <taxon>Metazoa</taxon>
        <taxon>Ecdysozoa</taxon>
        <taxon>Arthropoda</taxon>
        <taxon>Hexapoda</taxon>
        <taxon>Insecta</taxon>
        <taxon>Pterygota</taxon>
        <taxon>Neoptera</taxon>
        <taxon>Polyneoptera</taxon>
        <taxon>Dictyoptera</taxon>
        <taxon>Blattodea</taxon>
        <taxon>Blattoidea</taxon>
        <taxon>Termitoidae</taxon>
        <taxon>Rhinotermitidae</taxon>
        <taxon>Coptotermes</taxon>
    </lineage>
</organism>
<feature type="compositionally biased region" description="Basic residues" evidence="1">
    <location>
        <begin position="115"/>
        <end position="126"/>
    </location>
</feature>
<proteinExistence type="predicted"/>
<reference evidence="3" key="1">
    <citation type="submission" date="2020-01" db="EMBL/GenBank/DDBJ databases">
        <title>Draft genome sequence of the Termite Coptotermes fromosanus.</title>
        <authorList>
            <person name="Itakura S."/>
            <person name="Yosikawa Y."/>
            <person name="Umezawa K."/>
        </authorList>
    </citation>
    <scope>NUCLEOTIDE SEQUENCE [LARGE SCALE GENOMIC DNA]</scope>
</reference>
<name>A0A6L2Q471_COPFO</name>
<evidence type="ECO:0000256" key="1">
    <source>
        <dbReference type="SAM" id="MobiDB-lite"/>
    </source>
</evidence>
<feature type="compositionally biased region" description="Low complexity" evidence="1">
    <location>
        <begin position="206"/>
        <end position="224"/>
    </location>
</feature>